<dbReference type="GO" id="GO:0003723">
    <property type="term" value="F:RNA binding"/>
    <property type="evidence" value="ECO:0007669"/>
    <property type="project" value="TreeGrafter"/>
</dbReference>
<dbReference type="GO" id="GO:0006422">
    <property type="term" value="P:aspartyl-tRNA aminoacylation"/>
    <property type="evidence" value="ECO:0007669"/>
    <property type="project" value="InterPro"/>
</dbReference>
<dbReference type="GO" id="GO:0005524">
    <property type="term" value="F:ATP binding"/>
    <property type="evidence" value="ECO:0007669"/>
    <property type="project" value="UniProtKB-KW"/>
</dbReference>
<comment type="similarity">
    <text evidence="2">Belongs to the class-II aminoacyl-tRNA synthetase family. Type 2 subfamily.</text>
</comment>
<dbReference type="EMBL" id="JAFJZO010000021">
    <property type="protein sequence ID" value="KAG5505741.1"/>
    <property type="molecule type" value="Genomic_DNA"/>
</dbReference>
<protein>
    <recommendedName>
        <fullName evidence="3">aspartate--tRNA ligase</fullName>
        <ecNumber evidence="3">6.1.1.12</ecNumber>
    </recommendedName>
    <alternativeName>
        <fullName evidence="10">Aspartyl-tRNA synthetase</fullName>
    </alternativeName>
</protein>
<dbReference type="PANTHER" id="PTHR43450">
    <property type="entry name" value="ASPARTYL-TRNA SYNTHETASE"/>
    <property type="match status" value="1"/>
</dbReference>
<dbReference type="InterPro" id="IPR004365">
    <property type="entry name" value="NA-bd_OB_tRNA"/>
</dbReference>
<dbReference type="Proteomes" id="UP000674318">
    <property type="component" value="Chromosome 21"/>
</dbReference>
<reference evidence="14 15" key="1">
    <citation type="submission" date="2021-02" db="EMBL/GenBank/DDBJ databases">
        <title>Porcisia hertigi Genome sequencing and assembly.</title>
        <authorList>
            <person name="Almutairi H."/>
            <person name="Gatherer D."/>
        </authorList>
    </citation>
    <scope>NUCLEOTIDE SEQUENCE [LARGE SCALE GENOMIC DNA]</scope>
    <source>
        <strain evidence="14 15">C119</strain>
    </source>
</reference>
<evidence type="ECO:0000256" key="8">
    <source>
        <dbReference type="ARBA" id="ARBA00022917"/>
    </source>
</evidence>
<keyword evidence="4" id="KW-0963">Cytoplasm</keyword>
<dbReference type="GO" id="GO:0004815">
    <property type="term" value="F:aspartate-tRNA ligase activity"/>
    <property type="evidence" value="ECO:0007669"/>
    <property type="project" value="UniProtKB-EC"/>
</dbReference>
<organism evidence="14 15">
    <name type="scientific">Porcisia hertigi</name>
    <dbReference type="NCBI Taxonomy" id="2761500"/>
    <lineage>
        <taxon>Eukaryota</taxon>
        <taxon>Discoba</taxon>
        <taxon>Euglenozoa</taxon>
        <taxon>Kinetoplastea</taxon>
        <taxon>Metakinetoplastina</taxon>
        <taxon>Trypanosomatida</taxon>
        <taxon>Trypanosomatidae</taxon>
        <taxon>Leishmaniinae</taxon>
        <taxon>Porcisia</taxon>
    </lineage>
</organism>
<evidence type="ECO:0000256" key="1">
    <source>
        <dbReference type="ARBA" id="ARBA00004496"/>
    </source>
</evidence>
<evidence type="ECO:0000256" key="5">
    <source>
        <dbReference type="ARBA" id="ARBA00022598"/>
    </source>
</evidence>
<dbReference type="GeneID" id="94291123"/>
<dbReference type="CDD" id="cd04320">
    <property type="entry name" value="AspRS_cyto_N"/>
    <property type="match status" value="1"/>
</dbReference>
<keyword evidence="8" id="KW-0648">Protein biosynthesis</keyword>
<keyword evidence="9" id="KW-0030">Aminoacyl-tRNA synthetase</keyword>
<dbReference type="Gene3D" id="3.30.930.10">
    <property type="entry name" value="Bira Bifunctional Protein, Domain 2"/>
    <property type="match status" value="1"/>
</dbReference>
<feature type="domain" description="Aminoacyl-transfer RNA synthetases class-II family profile" evidence="13">
    <location>
        <begin position="260"/>
        <end position="650"/>
    </location>
</feature>
<sequence length="650" mass="70437">MPRVSLSLCVSLRSRRVAGLIPGVGAATAAVVAAASPLAINYRWTPFPTVLLAAQRFYNTNINSSLGVPCCSAPQSTASSSRSASSVPSTETATWTSSAPSESSRGVTCLTAHGVSIASLRAALTQTAGEDGSIREGDLVSVRARLERVRGRGKVAFLHLRQPPLDSVQAVCEGSELAKQARSLTPESIIDVTGVVRRAATPVRSTTCQGCELQVTALGVVSRAASPLPFPYNDTNAKLDTRLNHRIIDLRTDQMVATSRLVSALEQSFRNELLARDFIEVHTPKLLGATSEGGSDVFQVSYFTRRAYLAQSPQLHKQMLLMGDAMRVFEVGPVFRAEKSLTHRHLTEFVGLDGEMVIKEDHTEVLDVLEPVVCAVLAQLTEKHGHLMHTVWKQQQQQQGAGGENDSSDPQSAAAAAAPTQPSLCSIRGPMLGEVCCEVSLARMESLGIITEASPTMRTPLKIAEQVDPYHARVGGDGSRCRVLRMTFANAARLLTECGGGSDAMAGCTLPLEDFTLPQERLLGQLMKMRYGVDLYVIDGFPSTARPFYTMPVDPSDPDGPTRSFDLYLRGEEICSGAQRVHEVELLEQRLSAKRVDKASMKDYVDSFRYGAWPHGGFGLGLERIALFFLGLDDIRQVSLFPRDPKRLSP</sequence>
<keyword evidence="7" id="KW-0067">ATP-binding</keyword>
<feature type="compositionally biased region" description="Low complexity" evidence="12">
    <location>
        <begin position="78"/>
        <end position="90"/>
    </location>
</feature>
<evidence type="ECO:0000256" key="11">
    <source>
        <dbReference type="ARBA" id="ARBA00047904"/>
    </source>
</evidence>
<dbReference type="GO" id="GO:0017101">
    <property type="term" value="C:aminoacyl-tRNA synthetase multienzyme complex"/>
    <property type="evidence" value="ECO:0007669"/>
    <property type="project" value="TreeGrafter"/>
</dbReference>
<evidence type="ECO:0000256" key="9">
    <source>
        <dbReference type="ARBA" id="ARBA00023146"/>
    </source>
</evidence>
<dbReference type="KEGG" id="phet:94291123"/>
<evidence type="ECO:0000256" key="10">
    <source>
        <dbReference type="ARBA" id="ARBA00033155"/>
    </source>
</evidence>
<dbReference type="RefSeq" id="XP_067757409.1">
    <property type="nucleotide sequence ID" value="XM_067901046.1"/>
</dbReference>
<dbReference type="PRINTS" id="PR01042">
    <property type="entry name" value="TRNASYNTHASP"/>
</dbReference>
<dbReference type="Pfam" id="PF01336">
    <property type="entry name" value="tRNA_anti-codon"/>
    <property type="match status" value="1"/>
</dbReference>
<evidence type="ECO:0000313" key="14">
    <source>
        <dbReference type="EMBL" id="KAG5505741.1"/>
    </source>
</evidence>
<dbReference type="PROSITE" id="PS50862">
    <property type="entry name" value="AA_TRNA_LIGASE_II"/>
    <property type="match status" value="1"/>
</dbReference>
<accession>A0A836I6U5</accession>
<feature type="region of interest" description="Disordered" evidence="12">
    <location>
        <begin position="392"/>
        <end position="417"/>
    </location>
</feature>
<comment type="caution">
    <text evidence="14">The sequence shown here is derived from an EMBL/GenBank/DDBJ whole genome shotgun (WGS) entry which is preliminary data.</text>
</comment>
<keyword evidence="6" id="KW-0547">Nucleotide-binding</keyword>
<comment type="catalytic activity">
    <reaction evidence="11">
        <text>tRNA(Asp) + L-aspartate + ATP = L-aspartyl-tRNA(Asp) + AMP + diphosphate</text>
        <dbReference type="Rhea" id="RHEA:19649"/>
        <dbReference type="Rhea" id="RHEA-COMP:9660"/>
        <dbReference type="Rhea" id="RHEA-COMP:9678"/>
        <dbReference type="ChEBI" id="CHEBI:29991"/>
        <dbReference type="ChEBI" id="CHEBI:30616"/>
        <dbReference type="ChEBI" id="CHEBI:33019"/>
        <dbReference type="ChEBI" id="CHEBI:78442"/>
        <dbReference type="ChEBI" id="CHEBI:78516"/>
        <dbReference type="ChEBI" id="CHEBI:456215"/>
        <dbReference type="EC" id="6.1.1.12"/>
    </reaction>
</comment>
<evidence type="ECO:0000256" key="4">
    <source>
        <dbReference type="ARBA" id="ARBA00022490"/>
    </source>
</evidence>
<dbReference type="AlphaFoldDB" id="A0A836I6U5"/>
<dbReference type="InterPro" id="IPR002312">
    <property type="entry name" value="Asp/Asn-tRNA-synth_IIb"/>
</dbReference>
<evidence type="ECO:0000256" key="2">
    <source>
        <dbReference type="ARBA" id="ARBA00005312"/>
    </source>
</evidence>
<evidence type="ECO:0000256" key="6">
    <source>
        <dbReference type="ARBA" id="ARBA00022741"/>
    </source>
</evidence>
<dbReference type="InterPro" id="IPR045864">
    <property type="entry name" value="aa-tRNA-synth_II/BPL/LPL"/>
</dbReference>
<evidence type="ECO:0000256" key="3">
    <source>
        <dbReference type="ARBA" id="ARBA00012841"/>
    </source>
</evidence>
<feature type="compositionally biased region" description="Polar residues" evidence="12">
    <location>
        <begin position="91"/>
        <end position="105"/>
    </location>
</feature>
<dbReference type="SUPFAM" id="SSF55681">
    <property type="entry name" value="Class II aaRS and biotin synthetases"/>
    <property type="match status" value="1"/>
</dbReference>
<comment type="subcellular location">
    <subcellularLocation>
        <location evidence="1">Cytoplasm</location>
    </subcellularLocation>
</comment>
<dbReference type="EC" id="6.1.1.12" evidence="3"/>
<gene>
    <name evidence="14" type="ORF">JKF63_05077</name>
</gene>
<dbReference type="InterPro" id="IPR004523">
    <property type="entry name" value="Asp-tRNA_synthase_2"/>
</dbReference>
<dbReference type="GO" id="GO:0005829">
    <property type="term" value="C:cytosol"/>
    <property type="evidence" value="ECO:0007669"/>
    <property type="project" value="TreeGrafter"/>
</dbReference>
<dbReference type="SUPFAM" id="SSF50249">
    <property type="entry name" value="Nucleic acid-binding proteins"/>
    <property type="match status" value="1"/>
</dbReference>
<evidence type="ECO:0000259" key="13">
    <source>
        <dbReference type="PROSITE" id="PS50862"/>
    </source>
</evidence>
<feature type="region of interest" description="Disordered" evidence="12">
    <location>
        <begin position="78"/>
        <end position="105"/>
    </location>
</feature>
<dbReference type="OrthoDB" id="372395at2759"/>
<dbReference type="Pfam" id="PF00152">
    <property type="entry name" value="tRNA-synt_2"/>
    <property type="match status" value="1"/>
</dbReference>
<evidence type="ECO:0000313" key="15">
    <source>
        <dbReference type="Proteomes" id="UP000674318"/>
    </source>
</evidence>
<keyword evidence="5" id="KW-0436">Ligase</keyword>
<proteinExistence type="inferred from homology"/>
<dbReference type="PANTHER" id="PTHR43450:SF3">
    <property type="entry name" value="ASPARTATE--TRNA LIGASE"/>
    <property type="match status" value="1"/>
</dbReference>
<dbReference type="Gene3D" id="2.40.50.140">
    <property type="entry name" value="Nucleic acid-binding proteins"/>
    <property type="match status" value="1"/>
</dbReference>
<dbReference type="InterPro" id="IPR006195">
    <property type="entry name" value="aa-tRNA-synth_II"/>
</dbReference>
<evidence type="ECO:0000256" key="7">
    <source>
        <dbReference type="ARBA" id="ARBA00022840"/>
    </source>
</evidence>
<dbReference type="InterPro" id="IPR012340">
    <property type="entry name" value="NA-bd_OB-fold"/>
</dbReference>
<keyword evidence="15" id="KW-1185">Reference proteome</keyword>
<evidence type="ECO:0000256" key="12">
    <source>
        <dbReference type="SAM" id="MobiDB-lite"/>
    </source>
</evidence>
<dbReference type="HAMAP" id="MF_02075">
    <property type="entry name" value="Asp_tRNA_synth_type2"/>
    <property type="match status" value="1"/>
</dbReference>
<name>A0A836I6U5_9TRYP</name>
<dbReference type="InterPro" id="IPR004364">
    <property type="entry name" value="Aa-tRNA-synt_II"/>
</dbReference>